<protein>
    <submittedName>
        <fullName evidence="2">FixH protein</fullName>
    </submittedName>
</protein>
<feature type="transmembrane region" description="Helical" evidence="1">
    <location>
        <begin position="99"/>
        <end position="119"/>
    </location>
</feature>
<name>A0A4R1F144_9GAMM</name>
<dbReference type="RefSeq" id="WP_131905318.1">
    <property type="nucleotide sequence ID" value="NZ_BAAAFU010000004.1"/>
</dbReference>
<keyword evidence="1" id="KW-0472">Membrane</keyword>
<dbReference type="OrthoDB" id="8559928at2"/>
<evidence type="ECO:0000256" key="1">
    <source>
        <dbReference type="SAM" id="Phobius"/>
    </source>
</evidence>
<reference evidence="2 3" key="1">
    <citation type="submission" date="2019-03" db="EMBL/GenBank/DDBJ databases">
        <title>Genomic Encyclopedia of Type Strains, Phase IV (KMG-IV): sequencing the most valuable type-strain genomes for metagenomic binning, comparative biology and taxonomic classification.</title>
        <authorList>
            <person name="Goeker M."/>
        </authorList>
    </citation>
    <scope>NUCLEOTIDE SEQUENCE [LARGE SCALE GENOMIC DNA]</scope>
    <source>
        <strain evidence="2 3">DSM 24830</strain>
    </source>
</reference>
<feature type="transmembrane region" description="Helical" evidence="1">
    <location>
        <begin position="61"/>
        <end position="78"/>
    </location>
</feature>
<keyword evidence="1" id="KW-0812">Transmembrane</keyword>
<comment type="caution">
    <text evidence="2">The sequence shown here is derived from an EMBL/GenBank/DDBJ whole genome shotgun (WGS) entry which is preliminary data.</text>
</comment>
<gene>
    <name evidence="2" type="ORF">EV695_1501</name>
</gene>
<dbReference type="Proteomes" id="UP000294887">
    <property type="component" value="Unassembled WGS sequence"/>
</dbReference>
<feature type="transmembrane region" description="Helical" evidence="1">
    <location>
        <begin position="37"/>
        <end position="55"/>
    </location>
</feature>
<dbReference type="AlphaFoldDB" id="A0A4R1F144"/>
<dbReference type="Pfam" id="PF05751">
    <property type="entry name" value="FixH"/>
    <property type="match status" value="1"/>
</dbReference>
<accession>A0A4R1F144</accession>
<feature type="transmembrane region" description="Helical" evidence="1">
    <location>
        <begin position="6"/>
        <end position="25"/>
    </location>
</feature>
<organism evidence="2 3">
    <name type="scientific">Cocleimonas flava</name>
    <dbReference type="NCBI Taxonomy" id="634765"/>
    <lineage>
        <taxon>Bacteria</taxon>
        <taxon>Pseudomonadati</taxon>
        <taxon>Pseudomonadota</taxon>
        <taxon>Gammaproteobacteria</taxon>
        <taxon>Thiotrichales</taxon>
        <taxon>Thiotrichaceae</taxon>
        <taxon>Cocleimonas</taxon>
    </lineage>
</organism>
<evidence type="ECO:0000313" key="2">
    <source>
        <dbReference type="EMBL" id="TCJ87000.1"/>
    </source>
</evidence>
<sequence length="305" mass="33966">MSNYNLVVTLGFGSLLAFFLFFVFYKVIRWGGKMSALATAALMLLIYVPLSVTHWVGIDVFAIHFAFFMMIPYGLGIITGVHEERRLIEGEEIKRGMHWAPGIIIVFFILLATVDSFIISSATGGLDTGLAKILLPKAASDDIGSNISSQFTGAVSNDLQNKEKNFDTYVLQLQKQRERGWRVSGGWDRSPMLNTSTNFNLIVKDRSGNAISDADVTAEFRRTSDMSYDQLFKLVETDKDNNAGKYSVPVSLPLKGCWSMKILVTKGEDIHEIKGQTEVSYINDGKLVTPECAEGEPDVEQKRLR</sequence>
<evidence type="ECO:0000313" key="3">
    <source>
        <dbReference type="Proteomes" id="UP000294887"/>
    </source>
</evidence>
<keyword evidence="1" id="KW-1133">Transmembrane helix</keyword>
<dbReference type="EMBL" id="SMFQ01000003">
    <property type="protein sequence ID" value="TCJ87000.1"/>
    <property type="molecule type" value="Genomic_DNA"/>
</dbReference>
<keyword evidence="3" id="KW-1185">Reference proteome</keyword>
<proteinExistence type="predicted"/>
<dbReference type="InterPro" id="IPR008620">
    <property type="entry name" value="FixH"/>
</dbReference>